<feature type="transmembrane region" description="Helical" evidence="5">
    <location>
        <begin position="17"/>
        <end position="35"/>
    </location>
</feature>
<organism evidence="6 7">
    <name type="scientific">Acrasis kona</name>
    <dbReference type="NCBI Taxonomy" id="1008807"/>
    <lineage>
        <taxon>Eukaryota</taxon>
        <taxon>Discoba</taxon>
        <taxon>Heterolobosea</taxon>
        <taxon>Tetramitia</taxon>
        <taxon>Eutetramitia</taxon>
        <taxon>Acrasidae</taxon>
        <taxon>Acrasis</taxon>
    </lineage>
</organism>
<dbReference type="Gene3D" id="1.20.1280.290">
    <property type="match status" value="2"/>
</dbReference>
<dbReference type="EMBL" id="JAOPGA020000768">
    <property type="protein sequence ID" value="KAL0481458.1"/>
    <property type="molecule type" value="Genomic_DNA"/>
</dbReference>
<dbReference type="Proteomes" id="UP001431209">
    <property type="component" value="Unassembled WGS sequence"/>
</dbReference>
<evidence type="ECO:0000256" key="5">
    <source>
        <dbReference type="SAM" id="Phobius"/>
    </source>
</evidence>
<name>A0AAW2YVJ1_9EUKA</name>
<reference evidence="6 7" key="1">
    <citation type="submission" date="2024-03" db="EMBL/GenBank/DDBJ databases">
        <title>The Acrasis kona genome and developmental transcriptomes reveal deep origins of eukaryotic multicellular pathways.</title>
        <authorList>
            <person name="Sheikh S."/>
            <person name="Fu C.-J."/>
            <person name="Brown M.W."/>
            <person name="Baldauf S.L."/>
        </authorList>
    </citation>
    <scope>NUCLEOTIDE SEQUENCE [LARGE SCALE GENOMIC DNA]</scope>
    <source>
        <strain evidence="6 7">ATCC MYA-3509</strain>
    </source>
</reference>
<keyword evidence="7" id="KW-1185">Reference proteome</keyword>
<evidence type="ECO:0008006" key="8">
    <source>
        <dbReference type="Google" id="ProtNLM"/>
    </source>
</evidence>
<dbReference type="AlphaFoldDB" id="A0AAW2YVJ1"/>
<proteinExistence type="predicted"/>
<feature type="transmembrane region" description="Helical" evidence="5">
    <location>
        <begin position="105"/>
        <end position="128"/>
    </location>
</feature>
<evidence type="ECO:0000256" key="4">
    <source>
        <dbReference type="ARBA" id="ARBA00023136"/>
    </source>
</evidence>
<evidence type="ECO:0000313" key="6">
    <source>
        <dbReference type="EMBL" id="KAL0481458.1"/>
    </source>
</evidence>
<dbReference type="PANTHER" id="PTHR13131">
    <property type="entry name" value="CYSTINOSIN"/>
    <property type="match status" value="1"/>
</dbReference>
<keyword evidence="4 5" id="KW-0472">Membrane</keyword>
<keyword evidence="2 5" id="KW-0812">Transmembrane</keyword>
<keyword evidence="3 5" id="KW-1133">Transmembrane helix</keyword>
<gene>
    <name evidence="6" type="ORF">AKO1_011226</name>
</gene>
<sequence>METPIANNVQVSDTSLLFAYSAGYFATACFTLQYAPQAVLNYKRKSVSGFSTTGILIKLLGAVFLGVNAILTGEALPVTVYGVFNILQHLIFMVQFTMFTGRKIFTLYLLLPLLPLVLGLLLPSSIFFTNTIKPICQVMSHLPQLYETYNRKSTEGLSLTTQHLNLLGGLAGIYMYSIVPPVSYMTYLVYINSMFQAISLYSMAFYYDGTNRLLTSLDYTNELNQLLKLVGIGPKKSTFIQSKTLLPLVTDSFVVSGHAPHITNTIKRLQTPTITTSPKFKVTENLK</sequence>
<evidence type="ECO:0000256" key="3">
    <source>
        <dbReference type="ARBA" id="ARBA00022989"/>
    </source>
</evidence>
<comment type="caution">
    <text evidence="6">The sequence shown here is derived from an EMBL/GenBank/DDBJ whole genome shotgun (WGS) entry which is preliminary data.</text>
</comment>
<feature type="transmembrane region" description="Helical" evidence="5">
    <location>
        <begin position="78"/>
        <end position="98"/>
    </location>
</feature>
<dbReference type="SMART" id="SM00679">
    <property type="entry name" value="CTNS"/>
    <property type="match status" value="2"/>
</dbReference>
<dbReference type="GO" id="GO:0015184">
    <property type="term" value="F:L-cystine transmembrane transporter activity"/>
    <property type="evidence" value="ECO:0007669"/>
    <property type="project" value="TreeGrafter"/>
</dbReference>
<accession>A0AAW2YVJ1</accession>
<evidence type="ECO:0000313" key="7">
    <source>
        <dbReference type="Proteomes" id="UP001431209"/>
    </source>
</evidence>
<dbReference type="InterPro" id="IPR005282">
    <property type="entry name" value="LC_transporter"/>
</dbReference>
<comment type="subcellular location">
    <subcellularLocation>
        <location evidence="1">Membrane</location>
        <topology evidence="1">Multi-pass membrane protein</topology>
    </subcellularLocation>
</comment>
<protein>
    <recommendedName>
        <fullName evidence="8">Transmembrane protein</fullName>
    </recommendedName>
</protein>
<evidence type="ECO:0000256" key="1">
    <source>
        <dbReference type="ARBA" id="ARBA00004141"/>
    </source>
</evidence>
<dbReference type="GO" id="GO:0005774">
    <property type="term" value="C:vacuolar membrane"/>
    <property type="evidence" value="ECO:0007669"/>
    <property type="project" value="TreeGrafter"/>
</dbReference>
<dbReference type="PANTHER" id="PTHR13131:SF7">
    <property type="entry name" value="TRANSMEMBRANE PROTEIN"/>
    <property type="match status" value="1"/>
</dbReference>
<dbReference type="Pfam" id="PF04193">
    <property type="entry name" value="PQ-loop"/>
    <property type="match status" value="2"/>
</dbReference>
<dbReference type="InterPro" id="IPR006603">
    <property type="entry name" value="PQ-loop_rpt"/>
</dbReference>
<evidence type="ECO:0000256" key="2">
    <source>
        <dbReference type="ARBA" id="ARBA00022692"/>
    </source>
</evidence>
<feature type="transmembrane region" description="Helical" evidence="5">
    <location>
        <begin position="47"/>
        <end position="72"/>
    </location>
</feature>